<name>A0A7C8YUE9_OPUST</name>
<dbReference type="AlphaFoldDB" id="A0A7C8YUE9"/>
<reference evidence="1" key="2">
    <citation type="submission" date="2020-07" db="EMBL/GenBank/DDBJ databases">
        <authorList>
            <person name="Vera ALvarez R."/>
            <person name="Arias-Moreno D.M."/>
            <person name="Jimenez-Jacinto V."/>
            <person name="Jimenez-Bremont J.F."/>
            <person name="Swaminathan K."/>
            <person name="Moose S.P."/>
            <person name="Guerrero-Gonzalez M.L."/>
            <person name="Marino-Ramirez L."/>
            <person name="Landsman D."/>
            <person name="Rodriguez-Kessler M."/>
            <person name="Delgado-Sanchez P."/>
        </authorList>
    </citation>
    <scope>NUCLEOTIDE SEQUENCE</scope>
    <source>
        <tissue evidence="1">Cladode</tissue>
    </source>
</reference>
<dbReference type="EMBL" id="GISG01056542">
    <property type="protein sequence ID" value="MBA4626433.1"/>
    <property type="molecule type" value="Transcribed_RNA"/>
</dbReference>
<accession>A0A7C8YUE9</accession>
<reference evidence="1" key="1">
    <citation type="journal article" date="2013" name="J. Plant Res.">
        <title>Effect of fungi and light on seed germination of three Opuntia species from semiarid lands of central Mexico.</title>
        <authorList>
            <person name="Delgado-Sanchez P."/>
            <person name="Jimenez-Bremont J.F."/>
            <person name="Guerrero-Gonzalez Mde L."/>
            <person name="Flores J."/>
        </authorList>
    </citation>
    <scope>NUCLEOTIDE SEQUENCE</scope>
    <source>
        <tissue evidence="1">Cladode</tissue>
    </source>
</reference>
<organism evidence="1">
    <name type="scientific">Opuntia streptacantha</name>
    <name type="common">Prickly pear cactus</name>
    <name type="synonym">Opuntia cardona</name>
    <dbReference type="NCBI Taxonomy" id="393608"/>
    <lineage>
        <taxon>Eukaryota</taxon>
        <taxon>Viridiplantae</taxon>
        <taxon>Streptophyta</taxon>
        <taxon>Embryophyta</taxon>
        <taxon>Tracheophyta</taxon>
        <taxon>Spermatophyta</taxon>
        <taxon>Magnoliopsida</taxon>
        <taxon>eudicotyledons</taxon>
        <taxon>Gunneridae</taxon>
        <taxon>Pentapetalae</taxon>
        <taxon>Caryophyllales</taxon>
        <taxon>Cactineae</taxon>
        <taxon>Cactaceae</taxon>
        <taxon>Opuntioideae</taxon>
        <taxon>Opuntia</taxon>
    </lineage>
</organism>
<proteinExistence type="predicted"/>
<sequence>MLPMSSATFIASDDAPERPLLVNPAAYNPALPFHPFGNGAFGNPLLEKKSLSFSHEGTLLRYPVARTTESISRVSPLASWTLPLENLLIPAGTTLILPDLILPNVPRSRTGVFPSVFLSSRGPTAGLLRPYFSVSPRMSFARKRSILSTTWRGNHFSSDIANSNVDLPRTSFGKT</sequence>
<evidence type="ECO:0000313" key="1">
    <source>
        <dbReference type="EMBL" id="MBA4626433.1"/>
    </source>
</evidence>
<protein>
    <submittedName>
        <fullName evidence="1">Uncharacterized protein</fullName>
    </submittedName>
</protein>